<protein>
    <submittedName>
        <fullName evidence="6">GAF domain-containing protein</fullName>
    </submittedName>
</protein>
<evidence type="ECO:0000313" key="6">
    <source>
        <dbReference type="EMBL" id="GAA2445819.1"/>
    </source>
</evidence>
<dbReference type="InterPro" id="IPR029016">
    <property type="entry name" value="GAF-like_dom_sf"/>
</dbReference>
<evidence type="ECO:0000259" key="4">
    <source>
        <dbReference type="SMART" id="SM00065"/>
    </source>
</evidence>
<keyword evidence="2" id="KW-0804">Transcription</keyword>
<dbReference type="Pfam" id="PF03861">
    <property type="entry name" value="ANTAR"/>
    <property type="match status" value="1"/>
</dbReference>
<evidence type="ECO:0000256" key="3">
    <source>
        <dbReference type="SAM" id="MobiDB-lite"/>
    </source>
</evidence>
<reference evidence="6 7" key="1">
    <citation type="journal article" date="2019" name="Int. J. Syst. Evol. Microbiol.">
        <title>The Global Catalogue of Microorganisms (GCM) 10K type strain sequencing project: providing services to taxonomists for standard genome sequencing and annotation.</title>
        <authorList>
            <consortium name="The Broad Institute Genomics Platform"/>
            <consortium name="The Broad Institute Genome Sequencing Center for Infectious Disease"/>
            <person name="Wu L."/>
            <person name="Ma J."/>
        </authorList>
    </citation>
    <scope>NUCLEOTIDE SEQUENCE [LARGE SCALE GENOMIC DNA]</scope>
    <source>
        <strain evidence="6 7">JCM 6922</strain>
    </source>
</reference>
<evidence type="ECO:0000256" key="1">
    <source>
        <dbReference type="ARBA" id="ARBA00023015"/>
    </source>
</evidence>
<feature type="domain" description="ANTAR" evidence="5">
    <location>
        <begin position="186"/>
        <end position="263"/>
    </location>
</feature>
<dbReference type="Gene3D" id="1.10.10.10">
    <property type="entry name" value="Winged helix-like DNA-binding domain superfamily/Winged helix DNA-binding domain"/>
    <property type="match status" value="1"/>
</dbReference>
<dbReference type="SMART" id="SM00065">
    <property type="entry name" value="GAF"/>
    <property type="match status" value="1"/>
</dbReference>
<feature type="region of interest" description="Disordered" evidence="3">
    <location>
        <begin position="1"/>
        <end position="37"/>
    </location>
</feature>
<dbReference type="EMBL" id="BAAATK010000027">
    <property type="protein sequence ID" value="GAA2445819.1"/>
    <property type="molecule type" value="Genomic_DNA"/>
</dbReference>
<evidence type="ECO:0000313" key="7">
    <source>
        <dbReference type="Proteomes" id="UP001500460"/>
    </source>
</evidence>
<keyword evidence="7" id="KW-1185">Reference proteome</keyword>
<feature type="compositionally biased region" description="Gly residues" evidence="3">
    <location>
        <begin position="11"/>
        <end position="20"/>
    </location>
</feature>
<dbReference type="Proteomes" id="UP001500460">
    <property type="component" value="Unassembled WGS sequence"/>
</dbReference>
<dbReference type="InterPro" id="IPR005561">
    <property type="entry name" value="ANTAR"/>
</dbReference>
<name>A0ABN3K190_9ACTN</name>
<dbReference type="Gene3D" id="3.30.450.40">
    <property type="match status" value="1"/>
</dbReference>
<comment type="caution">
    <text evidence="6">The sequence shown here is derived from an EMBL/GenBank/DDBJ whole genome shotgun (WGS) entry which is preliminary data.</text>
</comment>
<sequence>MRPRDDRCGGVPDGDCGGVPDGHHARPSGAGCDRYPDADRTDAAGRIAAEVRDARPREVPGRLCAVAVELLPVTGASASLRNDGVPLHLCASSEQAARVAEIQTTLGDGPCVRAAETGAPVLACDLTRGPDADRWPVFAQQATAAGVRAVYALPLGNDSVCVGTLDLYRDRPGRLTDGELRTAELVAGVMTVALTALPHDDEPDAGGGGSWLSGLATDHDAVHQAIGMIMAQLGVGADEALARLRAHAFAGGRTALAVAREVIARRTRFDRDD</sequence>
<evidence type="ECO:0000256" key="2">
    <source>
        <dbReference type="ARBA" id="ARBA00023163"/>
    </source>
</evidence>
<dbReference type="InterPro" id="IPR036388">
    <property type="entry name" value="WH-like_DNA-bd_sf"/>
</dbReference>
<accession>A0ABN3K190</accession>
<keyword evidence="1" id="KW-0805">Transcription regulation</keyword>
<proteinExistence type="predicted"/>
<feature type="domain" description="GAF" evidence="4">
    <location>
        <begin position="39"/>
        <end position="202"/>
    </location>
</feature>
<dbReference type="SUPFAM" id="SSF55781">
    <property type="entry name" value="GAF domain-like"/>
    <property type="match status" value="1"/>
</dbReference>
<dbReference type="Pfam" id="PF13185">
    <property type="entry name" value="GAF_2"/>
    <property type="match status" value="1"/>
</dbReference>
<dbReference type="SMART" id="SM01012">
    <property type="entry name" value="ANTAR"/>
    <property type="match status" value="1"/>
</dbReference>
<dbReference type="InterPro" id="IPR003018">
    <property type="entry name" value="GAF"/>
</dbReference>
<dbReference type="RefSeq" id="WP_425578005.1">
    <property type="nucleotide sequence ID" value="NZ_BAAATK010000027.1"/>
</dbReference>
<evidence type="ECO:0000259" key="5">
    <source>
        <dbReference type="SMART" id="SM01012"/>
    </source>
</evidence>
<organism evidence="6 7">
    <name type="scientific">Streptomyces glaucus</name>
    <dbReference type="NCBI Taxonomy" id="284029"/>
    <lineage>
        <taxon>Bacteria</taxon>
        <taxon>Bacillati</taxon>
        <taxon>Actinomycetota</taxon>
        <taxon>Actinomycetes</taxon>
        <taxon>Kitasatosporales</taxon>
        <taxon>Streptomycetaceae</taxon>
        <taxon>Streptomyces</taxon>
    </lineage>
</organism>
<gene>
    <name evidence="6" type="ORF">GCM10010421_41530</name>
</gene>